<reference evidence="2" key="2">
    <citation type="submission" date="2015-01" db="EMBL/GenBank/DDBJ databases">
        <title>Evolutionary Origins and Diversification of the Mycorrhizal Mutualists.</title>
        <authorList>
            <consortium name="DOE Joint Genome Institute"/>
            <consortium name="Mycorrhizal Genomics Consortium"/>
            <person name="Kohler A."/>
            <person name="Kuo A."/>
            <person name="Nagy L.G."/>
            <person name="Floudas D."/>
            <person name="Copeland A."/>
            <person name="Barry K.W."/>
            <person name="Cichocki N."/>
            <person name="Veneault-Fourrey C."/>
            <person name="LaButti K."/>
            <person name="Lindquist E.A."/>
            <person name="Lipzen A."/>
            <person name="Lundell T."/>
            <person name="Morin E."/>
            <person name="Murat C."/>
            <person name="Riley R."/>
            <person name="Ohm R."/>
            <person name="Sun H."/>
            <person name="Tunlid A."/>
            <person name="Henrissat B."/>
            <person name="Grigoriev I.V."/>
            <person name="Hibbett D.S."/>
            <person name="Martin F."/>
        </authorList>
    </citation>
    <scope>NUCLEOTIDE SEQUENCE [LARGE SCALE GENOMIC DNA]</scope>
    <source>
        <strain evidence="2">Marx 270</strain>
    </source>
</reference>
<evidence type="ECO:0000313" key="1">
    <source>
        <dbReference type="EMBL" id="KIN99517.1"/>
    </source>
</evidence>
<accession>A0A0C3IRG5</accession>
<gene>
    <name evidence="1" type="ORF">M404DRAFT_1004622</name>
</gene>
<reference evidence="1 2" key="1">
    <citation type="submission" date="2014-04" db="EMBL/GenBank/DDBJ databases">
        <authorList>
            <consortium name="DOE Joint Genome Institute"/>
            <person name="Kuo A."/>
            <person name="Kohler A."/>
            <person name="Costa M.D."/>
            <person name="Nagy L.G."/>
            <person name="Floudas D."/>
            <person name="Copeland A."/>
            <person name="Barry K.W."/>
            <person name="Cichocki N."/>
            <person name="Veneault-Fourrey C."/>
            <person name="LaButti K."/>
            <person name="Lindquist E.A."/>
            <person name="Lipzen A."/>
            <person name="Lundell T."/>
            <person name="Morin E."/>
            <person name="Murat C."/>
            <person name="Sun H."/>
            <person name="Tunlid A."/>
            <person name="Henrissat B."/>
            <person name="Grigoriev I.V."/>
            <person name="Hibbett D.S."/>
            <person name="Martin F."/>
            <person name="Nordberg H.P."/>
            <person name="Cantor M.N."/>
            <person name="Hua S.X."/>
        </authorList>
    </citation>
    <scope>NUCLEOTIDE SEQUENCE [LARGE SCALE GENOMIC DNA]</scope>
    <source>
        <strain evidence="1 2">Marx 270</strain>
    </source>
</reference>
<proteinExistence type="predicted"/>
<sequence>MEPLAFEVGEVQTAFKSARPLYTTASLVPFKAKAKVKLMGGRGNSHGSTAMVKSLLMHYSFNGLFRDWCFPNKEHHAFRSGR</sequence>
<evidence type="ECO:0000313" key="2">
    <source>
        <dbReference type="Proteomes" id="UP000054217"/>
    </source>
</evidence>
<dbReference type="InParanoid" id="A0A0C3IRG5"/>
<dbReference type="HOGENOM" id="CLU_2559234_0_0_1"/>
<dbReference type="Proteomes" id="UP000054217">
    <property type="component" value="Unassembled WGS sequence"/>
</dbReference>
<organism evidence="1 2">
    <name type="scientific">Pisolithus tinctorius Marx 270</name>
    <dbReference type="NCBI Taxonomy" id="870435"/>
    <lineage>
        <taxon>Eukaryota</taxon>
        <taxon>Fungi</taxon>
        <taxon>Dikarya</taxon>
        <taxon>Basidiomycota</taxon>
        <taxon>Agaricomycotina</taxon>
        <taxon>Agaricomycetes</taxon>
        <taxon>Agaricomycetidae</taxon>
        <taxon>Boletales</taxon>
        <taxon>Sclerodermatineae</taxon>
        <taxon>Pisolithaceae</taxon>
        <taxon>Pisolithus</taxon>
    </lineage>
</organism>
<dbReference type="AlphaFoldDB" id="A0A0C3IRG5"/>
<keyword evidence="2" id="KW-1185">Reference proteome</keyword>
<protein>
    <submittedName>
        <fullName evidence="1">Uncharacterized protein</fullName>
    </submittedName>
</protein>
<name>A0A0C3IRG5_PISTI</name>
<dbReference type="EMBL" id="KN832004">
    <property type="protein sequence ID" value="KIN99517.1"/>
    <property type="molecule type" value="Genomic_DNA"/>
</dbReference>